<reference evidence="2" key="1">
    <citation type="submission" date="2020-10" db="EMBL/GenBank/DDBJ databases">
        <authorList>
            <person name="Gilroy R."/>
        </authorList>
    </citation>
    <scope>NUCLEOTIDE SEQUENCE</scope>
    <source>
        <strain evidence="2">ChiBcec2-4451</strain>
    </source>
</reference>
<organism evidence="2 3">
    <name type="scientific">Candidatus Pullilachnospira stercoravium</name>
    <dbReference type="NCBI Taxonomy" id="2840913"/>
    <lineage>
        <taxon>Bacteria</taxon>
        <taxon>Bacillati</taxon>
        <taxon>Bacillota</taxon>
        <taxon>Clostridia</taxon>
        <taxon>Lachnospirales</taxon>
        <taxon>Lachnospiraceae</taxon>
        <taxon>Lachnospiraceae incertae sedis</taxon>
        <taxon>Candidatus Pullilachnospira</taxon>
    </lineage>
</organism>
<dbReference type="GO" id="GO:0033194">
    <property type="term" value="P:response to hydroperoxide"/>
    <property type="evidence" value="ECO:0007669"/>
    <property type="project" value="TreeGrafter"/>
</dbReference>
<accession>A0A9D1T742</accession>
<dbReference type="EMBL" id="DVON01000215">
    <property type="protein sequence ID" value="HIV13529.1"/>
    <property type="molecule type" value="Genomic_DNA"/>
</dbReference>
<sequence length="255" mass="29429">MRMIISPAKKMVTDNDWMAPEQLPCFLDRTEKIRAYLDHLSYEELKQLWGCSDKLARENEQRLRQMRLTEHLTPALLAYEGIQYQYMAPRVFTDDQWDYVRSHLRILSGFYGVLRPTDGVVPYRLEMQAKARVDGAGDLYEFWGADICREVSRDADVILNLASKEYSRCVEAYAREAPPVITCVFGEKKGEKVVQKATLAKMARGEMVRYLAECGAEDLDAVRKFRGLDFQFAPELSGDDRYVFLRNNPAGQDMI</sequence>
<dbReference type="Proteomes" id="UP000886723">
    <property type="component" value="Unassembled WGS sequence"/>
</dbReference>
<dbReference type="InterPro" id="IPR005583">
    <property type="entry name" value="YaaA"/>
</dbReference>
<evidence type="ECO:0000256" key="1">
    <source>
        <dbReference type="HAMAP-Rule" id="MF_00652"/>
    </source>
</evidence>
<protein>
    <recommendedName>
        <fullName evidence="1">UPF0246 protein IAA63_10375</fullName>
    </recommendedName>
</protein>
<name>A0A9D1T742_9FIRM</name>
<dbReference type="NCBIfam" id="NF002543">
    <property type="entry name" value="PRK02101.1-4"/>
    <property type="match status" value="1"/>
</dbReference>
<gene>
    <name evidence="2" type="primary">yaaA</name>
    <name evidence="2" type="ORF">IAA63_10375</name>
</gene>
<dbReference type="PANTHER" id="PTHR30283">
    <property type="entry name" value="PEROXIDE STRESS RESPONSE PROTEIN YAAA"/>
    <property type="match status" value="1"/>
</dbReference>
<dbReference type="AlphaFoldDB" id="A0A9D1T742"/>
<dbReference type="GO" id="GO:0005829">
    <property type="term" value="C:cytosol"/>
    <property type="evidence" value="ECO:0007669"/>
    <property type="project" value="TreeGrafter"/>
</dbReference>
<proteinExistence type="inferred from homology"/>
<dbReference type="HAMAP" id="MF_00652">
    <property type="entry name" value="UPF0246"/>
    <property type="match status" value="1"/>
</dbReference>
<reference evidence="2" key="2">
    <citation type="journal article" date="2021" name="PeerJ">
        <title>Extensive microbial diversity within the chicken gut microbiome revealed by metagenomics and culture.</title>
        <authorList>
            <person name="Gilroy R."/>
            <person name="Ravi A."/>
            <person name="Getino M."/>
            <person name="Pursley I."/>
            <person name="Horton D.L."/>
            <person name="Alikhan N.F."/>
            <person name="Baker D."/>
            <person name="Gharbi K."/>
            <person name="Hall N."/>
            <person name="Watson M."/>
            <person name="Adriaenssens E.M."/>
            <person name="Foster-Nyarko E."/>
            <person name="Jarju S."/>
            <person name="Secka A."/>
            <person name="Antonio M."/>
            <person name="Oren A."/>
            <person name="Chaudhuri R.R."/>
            <person name="La Ragione R."/>
            <person name="Hildebrand F."/>
            <person name="Pallen M.J."/>
        </authorList>
    </citation>
    <scope>NUCLEOTIDE SEQUENCE</scope>
    <source>
        <strain evidence="2">ChiBcec2-4451</strain>
    </source>
</reference>
<comment type="caution">
    <text evidence="2">The sequence shown here is derived from an EMBL/GenBank/DDBJ whole genome shotgun (WGS) entry which is preliminary data.</text>
</comment>
<comment type="similarity">
    <text evidence="1">Belongs to the UPF0246 family.</text>
</comment>
<dbReference type="PANTHER" id="PTHR30283:SF4">
    <property type="entry name" value="PEROXIDE STRESS RESISTANCE PROTEIN YAAA"/>
    <property type="match status" value="1"/>
</dbReference>
<dbReference type="Pfam" id="PF03883">
    <property type="entry name" value="H2O2_YaaD"/>
    <property type="match status" value="1"/>
</dbReference>
<evidence type="ECO:0000313" key="3">
    <source>
        <dbReference type="Proteomes" id="UP000886723"/>
    </source>
</evidence>
<evidence type="ECO:0000313" key="2">
    <source>
        <dbReference type="EMBL" id="HIV13529.1"/>
    </source>
</evidence>